<feature type="domain" description="Pre-SET" evidence="3">
    <location>
        <begin position="211"/>
        <end position="269"/>
    </location>
</feature>
<evidence type="ECO:0000313" key="5">
    <source>
        <dbReference type="Proteomes" id="UP001479436"/>
    </source>
</evidence>
<evidence type="ECO:0000313" key="4">
    <source>
        <dbReference type="EMBL" id="KAK9761496.1"/>
    </source>
</evidence>
<keyword evidence="2" id="KW-0539">Nucleus</keyword>
<gene>
    <name evidence="4" type="ORF">K7432_013567</name>
</gene>
<name>A0ABR2WJ12_9FUNG</name>
<protein>
    <recommendedName>
        <fullName evidence="3">Pre-SET domain-containing protein</fullName>
    </recommendedName>
</protein>
<evidence type="ECO:0000259" key="3">
    <source>
        <dbReference type="PROSITE" id="PS50867"/>
    </source>
</evidence>
<proteinExistence type="predicted"/>
<dbReference type="InterPro" id="IPR007728">
    <property type="entry name" value="Pre-SET_dom"/>
</dbReference>
<sequence>MPTNLAPREIHLWFKLMEVFYPPDELLHETLENDFIDKKWIKHRASKKSIIVNHNSYDATAAALLNTERNLIAKYAKKFAFSCSLIHAIGAITYTHPTAVFECWRIVSKIPTRKRILDDHHGALFPEEAKGNMVIIDDLMTQVEAELEKIEQKLPIDQEFREFWEPRTEPIPDPPFPVTNEVDDEPFPHLEFVYQNMTHKSVVEPDQEFAYGCDCEDDCSNIETCTCLEEMGEFPYEDGRLKVAMPIYECNSVCGCDPMKCKNSLIQSSHIHSNLEV</sequence>
<dbReference type="SMART" id="SM00468">
    <property type="entry name" value="PreSET"/>
    <property type="match status" value="1"/>
</dbReference>
<comment type="subcellular location">
    <subcellularLocation>
        <location evidence="1">Nucleus</location>
    </subcellularLocation>
</comment>
<dbReference type="Pfam" id="PF05033">
    <property type="entry name" value="Pre-SET"/>
    <property type="match status" value="1"/>
</dbReference>
<comment type="caution">
    <text evidence="4">The sequence shown here is derived from an EMBL/GenBank/DDBJ whole genome shotgun (WGS) entry which is preliminary data.</text>
</comment>
<accession>A0ABR2WJ12</accession>
<dbReference type="InterPro" id="IPR046341">
    <property type="entry name" value="SET_dom_sf"/>
</dbReference>
<dbReference type="InterPro" id="IPR051516">
    <property type="entry name" value="SETDB_methyltransferase"/>
</dbReference>
<dbReference type="EMBL" id="JASJQH010001363">
    <property type="protein sequence ID" value="KAK9761496.1"/>
    <property type="molecule type" value="Genomic_DNA"/>
</dbReference>
<feature type="non-terminal residue" evidence="4">
    <location>
        <position position="277"/>
    </location>
</feature>
<dbReference type="PANTHER" id="PTHR46024:SF1">
    <property type="entry name" value="HISTONE-LYSINE N-METHYLTRANSFERASE EGGLESS"/>
    <property type="match status" value="1"/>
</dbReference>
<keyword evidence="5" id="KW-1185">Reference proteome</keyword>
<evidence type="ECO:0000256" key="2">
    <source>
        <dbReference type="ARBA" id="ARBA00023242"/>
    </source>
</evidence>
<dbReference type="Proteomes" id="UP001479436">
    <property type="component" value="Unassembled WGS sequence"/>
</dbReference>
<dbReference type="PROSITE" id="PS50867">
    <property type="entry name" value="PRE_SET"/>
    <property type="match status" value="1"/>
</dbReference>
<dbReference type="PANTHER" id="PTHR46024">
    <property type="entry name" value="HISTONE-LYSINE N-METHYLTRANSFERASE EGGLESS"/>
    <property type="match status" value="1"/>
</dbReference>
<dbReference type="SUPFAM" id="SSF82199">
    <property type="entry name" value="SET domain"/>
    <property type="match status" value="1"/>
</dbReference>
<organism evidence="4 5">
    <name type="scientific">Basidiobolus ranarum</name>
    <dbReference type="NCBI Taxonomy" id="34480"/>
    <lineage>
        <taxon>Eukaryota</taxon>
        <taxon>Fungi</taxon>
        <taxon>Fungi incertae sedis</taxon>
        <taxon>Zoopagomycota</taxon>
        <taxon>Entomophthoromycotina</taxon>
        <taxon>Basidiobolomycetes</taxon>
        <taxon>Basidiobolales</taxon>
        <taxon>Basidiobolaceae</taxon>
        <taxon>Basidiobolus</taxon>
    </lineage>
</organism>
<dbReference type="Gene3D" id="2.170.270.10">
    <property type="entry name" value="SET domain"/>
    <property type="match status" value="1"/>
</dbReference>
<reference evidence="4 5" key="1">
    <citation type="submission" date="2023-04" db="EMBL/GenBank/DDBJ databases">
        <title>Genome of Basidiobolus ranarum AG-B5.</title>
        <authorList>
            <person name="Stajich J.E."/>
            <person name="Carter-House D."/>
            <person name="Gryganskyi A."/>
        </authorList>
    </citation>
    <scope>NUCLEOTIDE SEQUENCE [LARGE SCALE GENOMIC DNA]</scope>
    <source>
        <strain evidence="4 5">AG-B5</strain>
    </source>
</reference>
<evidence type="ECO:0000256" key="1">
    <source>
        <dbReference type="ARBA" id="ARBA00004123"/>
    </source>
</evidence>